<keyword evidence="4" id="KW-0456">Lyase</keyword>
<protein>
    <recommendedName>
        <fullName evidence="11">Heparinase II/III-like protein</fullName>
    </recommendedName>
</protein>
<dbReference type="Gene3D" id="2.70.98.70">
    <property type="match status" value="1"/>
</dbReference>
<evidence type="ECO:0000256" key="3">
    <source>
        <dbReference type="ARBA" id="ARBA00022764"/>
    </source>
</evidence>
<dbReference type="PANTHER" id="PTHR39210">
    <property type="entry name" value="HEPARIN-SULFATE LYASE"/>
    <property type="match status" value="1"/>
</dbReference>
<keyword evidence="2 6" id="KW-0732">Signal</keyword>
<evidence type="ECO:0000256" key="1">
    <source>
        <dbReference type="ARBA" id="ARBA00004418"/>
    </source>
</evidence>
<evidence type="ECO:0000259" key="8">
    <source>
        <dbReference type="Pfam" id="PF16889"/>
    </source>
</evidence>
<feature type="signal peptide" evidence="6">
    <location>
        <begin position="1"/>
        <end position="26"/>
    </location>
</feature>
<evidence type="ECO:0008006" key="11">
    <source>
        <dbReference type="Google" id="ProtNLM"/>
    </source>
</evidence>
<feature type="chain" id="PRO_5045395516" description="Heparinase II/III-like protein" evidence="6">
    <location>
        <begin position="27"/>
        <end position="541"/>
    </location>
</feature>
<sequence length="541" mass="59645">MKLARTPTVPVVSALALSLAAPSAPAAVASEQATSSRTINPAARFGTIVPPCADPIDSAVKDGEPIEVDLSPYRFTVGRIDPRVWTDSPSKDPAWTMWFYSFRWAQQVARKAAAHGQDEAVARTVAQVQRFYTENPDTGRSVHGWDEGTSLRRLQTLNCLYHLSKDERIPAMMAVEVELQFGPRYYGPPYRRIHNHGLMANQFIITAGSLVGRADWIERAAQRMSNEIEGAFSTRGVSFEQSAAYHKDNHGQWAAYGRMIEEVLPGSPIPAKINAKLVRVAEASQWLTEPDGMVTSVGDSLRVPGVPGGRGKKPGAFRDEQTGWLAGRFSWKDPKTSYFVVRYGPKTWAHGHFDKSSVVWSTAGSRVLTGPGYSTYDPVSPTAPWWKKPYAHNVGVARGRALDAGATGRVTSFTNTGRVMTTVVRDRAYGVDHVRRVTVDDPGKRITVVDGWPRGVVSTQHFHLDHTWKLVSRSKSGLVARNSVTGKRVVMTTGGTISRVSVGSSRYQDGWQYLRFGERRNAIAIKIDSSYRNTATTFAVR</sequence>
<keyword evidence="3" id="KW-0574">Periplasm</keyword>
<accession>A0ABQ6IZC0</accession>
<proteinExistence type="predicted"/>
<evidence type="ECO:0000313" key="9">
    <source>
        <dbReference type="EMBL" id="GMA42052.1"/>
    </source>
</evidence>
<gene>
    <name evidence="9" type="ORF">GCM10025883_40970</name>
</gene>
<dbReference type="InterPro" id="IPR012480">
    <property type="entry name" value="Hepar_II_III_C"/>
</dbReference>
<dbReference type="Pfam" id="PF07940">
    <property type="entry name" value="Hepar_II_III_C"/>
    <property type="match status" value="1"/>
</dbReference>
<dbReference type="Gene3D" id="1.50.10.100">
    <property type="entry name" value="Chondroitin AC/alginate lyase"/>
    <property type="match status" value="1"/>
</dbReference>
<dbReference type="EMBL" id="BSUO01000001">
    <property type="protein sequence ID" value="GMA42052.1"/>
    <property type="molecule type" value="Genomic_DNA"/>
</dbReference>
<dbReference type="PANTHER" id="PTHR39210:SF1">
    <property type="entry name" value="HEPARIN-SULFATE LYASE"/>
    <property type="match status" value="1"/>
</dbReference>
<evidence type="ECO:0000256" key="4">
    <source>
        <dbReference type="ARBA" id="ARBA00023239"/>
    </source>
</evidence>
<evidence type="ECO:0000259" key="7">
    <source>
        <dbReference type="Pfam" id="PF07940"/>
    </source>
</evidence>
<evidence type="ECO:0000256" key="2">
    <source>
        <dbReference type="ARBA" id="ARBA00022729"/>
    </source>
</evidence>
<dbReference type="Pfam" id="PF16889">
    <property type="entry name" value="Hepar_II_III_N"/>
    <property type="match status" value="1"/>
</dbReference>
<evidence type="ECO:0000256" key="5">
    <source>
        <dbReference type="SAM" id="MobiDB-lite"/>
    </source>
</evidence>
<evidence type="ECO:0000256" key="6">
    <source>
        <dbReference type="SAM" id="SignalP"/>
    </source>
</evidence>
<evidence type="ECO:0000313" key="10">
    <source>
        <dbReference type="Proteomes" id="UP001157126"/>
    </source>
</evidence>
<dbReference type="InterPro" id="IPR008929">
    <property type="entry name" value="Chondroitin_lyas"/>
</dbReference>
<dbReference type="SUPFAM" id="SSF48230">
    <property type="entry name" value="Chondroitin AC/alginate lyase"/>
    <property type="match status" value="1"/>
</dbReference>
<organism evidence="9 10">
    <name type="scientific">Mobilicoccus caccae</name>
    <dbReference type="NCBI Taxonomy" id="1859295"/>
    <lineage>
        <taxon>Bacteria</taxon>
        <taxon>Bacillati</taxon>
        <taxon>Actinomycetota</taxon>
        <taxon>Actinomycetes</taxon>
        <taxon>Micrococcales</taxon>
        <taxon>Dermatophilaceae</taxon>
        <taxon>Mobilicoccus</taxon>
    </lineage>
</organism>
<comment type="subcellular location">
    <subcellularLocation>
        <location evidence="1">Periplasm</location>
    </subcellularLocation>
</comment>
<feature type="domain" description="Heparin-sulfate lyase N-terminal" evidence="8">
    <location>
        <begin position="85"/>
        <end position="301"/>
    </location>
</feature>
<name>A0ABQ6IZC0_9MICO</name>
<reference evidence="10" key="1">
    <citation type="journal article" date="2019" name="Int. J. Syst. Evol. Microbiol.">
        <title>The Global Catalogue of Microorganisms (GCM) 10K type strain sequencing project: providing services to taxonomists for standard genome sequencing and annotation.</title>
        <authorList>
            <consortium name="The Broad Institute Genomics Platform"/>
            <consortium name="The Broad Institute Genome Sequencing Center for Infectious Disease"/>
            <person name="Wu L."/>
            <person name="Ma J."/>
        </authorList>
    </citation>
    <scope>NUCLEOTIDE SEQUENCE [LARGE SCALE GENOMIC DNA]</scope>
    <source>
        <strain evidence="10">NBRC 113072</strain>
    </source>
</reference>
<dbReference type="InterPro" id="IPR031680">
    <property type="entry name" value="Hepar_II_III_N"/>
</dbReference>
<keyword evidence="10" id="KW-1185">Reference proteome</keyword>
<feature type="region of interest" description="Disordered" evidence="5">
    <location>
        <begin position="298"/>
        <end position="317"/>
    </location>
</feature>
<feature type="domain" description="Heparinase II/III-like C-terminal" evidence="7">
    <location>
        <begin position="335"/>
        <end position="530"/>
    </location>
</feature>
<dbReference type="Proteomes" id="UP001157126">
    <property type="component" value="Unassembled WGS sequence"/>
</dbReference>
<comment type="caution">
    <text evidence="9">The sequence shown here is derived from an EMBL/GenBank/DDBJ whole genome shotgun (WGS) entry which is preliminary data.</text>
</comment>